<feature type="compositionally biased region" description="Pro residues" evidence="4">
    <location>
        <begin position="660"/>
        <end position="678"/>
    </location>
</feature>
<accession>A0A1B9G6H0</accession>
<feature type="compositionally biased region" description="Polar residues" evidence="4">
    <location>
        <begin position="89"/>
        <end position="102"/>
    </location>
</feature>
<dbReference type="AlphaFoldDB" id="A0A1B9G6H0"/>
<dbReference type="InterPro" id="IPR021934">
    <property type="entry name" value="Sox_C"/>
</dbReference>
<evidence type="ECO:0000259" key="5">
    <source>
        <dbReference type="PROSITE" id="PS51516"/>
    </source>
</evidence>
<feature type="region of interest" description="Disordered" evidence="4">
    <location>
        <begin position="1"/>
        <end position="180"/>
    </location>
</feature>
<evidence type="ECO:0000256" key="2">
    <source>
        <dbReference type="ARBA" id="ARBA00023163"/>
    </source>
</evidence>
<feature type="compositionally biased region" description="Low complexity" evidence="4">
    <location>
        <begin position="123"/>
        <end position="140"/>
    </location>
</feature>
<organism evidence="6">
    <name type="scientific">Kwoniella bestiolae CBS 10118</name>
    <dbReference type="NCBI Taxonomy" id="1296100"/>
    <lineage>
        <taxon>Eukaryota</taxon>
        <taxon>Fungi</taxon>
        <taxon>Dikarya</taxon>
        <taxon>Basidiomycota</taxon>
        <taxon>Agaricomycotina</taxon>
        <taxon>Tremellomycetes</taxon>
        <taxon>Tremellales</taxon>
        <taxon>Cryptococcaceae</taxon>
        <taxon>Kwoniella</taxon>
    </lineage>
</organism>
<feature type="compositionally biased region" description="Low complexity" evidence="4">
    <location>
        <begin position="19"/>
        <end position="37"/>
    </location>
</feature>
<reference evidence="6" key="2">
    <citation type="submission" date="2014-01" db="EMBL/GenBank/DDBJ databases">
        <title>Evolution of pathogenesis and genome organization in the Tremellales.</title>
        <authorList>
            <person name="Cuomo C."/>
            <person name="Litvintseva A."/>
            <person name="Heitman J."/>
            <person name="Chen Y."/>
            <person name="Sun S."/>
            <person name="Springer D."/>
            <person name="Dromer F."/>
            <person name="Young S."/>
            <person name="Zeng Q."/>
            <person name="Chapman S."/>
            <person name="Gujja S."/>
            <person name="Saif S."/>
            <person name="Birren B."/>
        </authorList>
    </citation>
    <scope>NUCLEOTIDE SEQUENCE</scope>
    <source>
        <strain evidence="6">CBS 10118</strain>
    </source>
</reference>
<name>A0A1B9G6H0_9TREE</name>
<evidence type="ECO:0000256" key="1">
    <source>
        <dbReference type="ARBA" id="ARBA00023015"/>
    </source>
</evidence>
<feature type="compositionally biased region" description="Basic residues" evidence="4">
    <location>
        <begin position="79"/>
        <end position="88"/>
    </location>
</feature>
<dbReference type="KEGG" id="kbi:30208711"/>
<dbReference type="VEuPathDB" id="FungiDB:I302_04312"/>
<feature type="domain" description="Sox C-terminal" evidence="5">
    <location>
        <begin position="630"/>
        <end position="710"/>
    </location>
</feature>
<sequence>MPQFPFLRSNHDKDPSPPNTSNNLISSPSIPPSSSSSERPQFTHPFTSSSTNASSSTVNANNTSSPAFLPTESPTSKYHPSRLLRRKASLSNRSTETPTFQDSDPLPPNANISSNVSEPPNSPRRLPSSPRGFPSSPRGFFFDKDPNSNDKFATYPTARRGSDTSRYISSNYGLPSPTSAKRSAFVYNGRLTSEGERDQDVVIIPSSSREEDPLSTNLAALGMKNDSQTQGLSSSLPKVLDGGLGSTSGIGIFGKIMNSQYDPQNDQYPCENDRRPPTPPDSAKTPFYPTALSPPRRPMPKSPRAMHNQHHHHRSSTPTTQIQQHPETPPSVGMMQALSAVGGPSDPNPNPRDASPTPNSNRPRRGSEKPRITAEWLARKPSLSNISSPSGSDKGNVQTRKHRPSLSVDQAHQSQSQALSFDSPKPTRQGSGSLDDSPKITEPGGSVRRPSFSSDTEGLSSDGEIGLNPRRRSLLTGSSTPSRSNASGRRKSSVVVGNNSGYEVIVSCVNNRQEGPDEEGEGEIKWEVTIKKQSTLKSEGVVGSSPVQLSTSGVVAPAPLSASSINLSLSLDQPTGKLVFISFPMDIHATPTRKRRPSTATGTGTGSSISRINHLVSSPRPSTPPDQLANKISSDLDGTPDTPNQNLTPTRTPSSRRKPPPPWPSPRENPPPPSPPTSPRDVFTPRKTTPTRMGVNGDLLNKVTRGEGLE</sequence>
<evidence type="ECO:0000313" key="6">
    <source>
        <dbReference type="EMBL" id="OCF26626.1"/>
    </source>
</evidence>
<keyword evidence="2" id="KW-0804">Transcription</keyword>
<feature type="compositionally biased region" description="Polar residues" evidence="4">
    <location>
        <begin position="475"/>
        <end position="487"/>
    </location>
</feature>
<evidence type="ECO:0000256" key="4">
    <source>
        <dbReference type="SAM" id="MobiDB-lite"/>
    </source>
</evidence>
<evidence type="ECO:0000256" key="3">
    <source>
        <dbReference type="ARBA" id="ARBA00023242"/>
    </source>
</evidence>
<feature type="compositionally biased region" description="Polar residues" evidence="4">
    <location>
        <begin position="316"/>
        <end position="326"/>
    </location>
</feature>
<feature type="region of interest" description="Disordered" evidence="4">
    <location>
        <begin position="590"/>
        <end position="710"/>
    </location>
</feature>
<feature type="compositionally biased region" description="Low complexity" evidence="4">
    <location>
        <begin position="47"/>
        <end position="65"/>
    </location>
</feature>
<gene>
    <name evidence="6" type="ORF">I302_04312</name>
</gene>
<dbReference type="OrthoDB" id="2564806at2759"/>
<keyword evidence="1" id="KW-0805">Transcription regulation</keyword>
<dbReference type="EMBL" id="KI894020">
    <property type="protein sequence ID" value="OCF26626.1"/>
    <property type="molecule type" value="Genomic_DNA"/>
</dbReference>
<feature type="region of interest" description="Disordered" evidence="4">
    <location>
        <begin position="253"/>
        <end position="495"/>
    </location>
</feature>
<dbReference type="RefSeq" id="XP_019047696.2">
    <property type="nucleotide sequence ID" value="XM_019190948.2"/>
</dbReference>
<dbReference type="PROSITE" id="PS51516">
    <property type="entry name" value="SOX_C"/>
    <property type="match status" value="1"/>
</dbReference>
<feature type="compositionally biased region" description="Low complexity" evidence="4">
    <location>
        <begin position="598"/>
        <end position="610"/>
    </location>
</feature>
<reference evidence="6" key="1">
    <citation type="submission" date="2013-07" db="EMBL/GenBank/DDBJ databases">
        <title>The Genome Sequence of Cryptococcus bestiolae CBS10118.</title>
        <authorList>
            <consortium name="The Broad Institute Genome Sequencing Platform"/>
            <person name="Cuomo C."/>
            <person name="Litvintseva A."/>
            <person name="Chen Y."/>
            <person name="Heitman J."/>
            <person name="Sun S."/>
            <person name="Springer D."/>
            <person name="Dromer F."/>
            <person name="Young S.K."/>
            <person name="Zeng Q."/>
            <person name="Gargeya S."/>
            <person name="Fitzgerald M."/>
            <person name="Abouelleil A."/>
            <person name="Alvarado L."/>
            <person name="Berlin A.M."/>
            <person name="Chapman S.B."/>
            <person name="Dewar J."/>
            <person name="Goldberg J."/>
            <person name="Griggs A."/>
            <person name="Gujja S."/>
            <person name="Hansen M."/>
            <person name="Howarth C."/>
            <person name="Imamovic A."/>
            <person name="Larimer J."/>
            <person name="McCowan C."/>
            <person name="Murphy C."/>
            <person name="Pearson M."/>
            <person name="Priest M."/>
            <person name="Roberts A."/>
            <person name="Saif S."/>
            <person name="Shea T."/>
            <person name="Sykes S."/>
            <person name="Wortman J."/>
            <person name="Nusbaum C."/>
            <person name="Birren B."/>
        </authorList>
    </citation>
    <scope>NUCLEOTIDE SEQUENCE [LARGE SCALE GENOMIC DNA]</scope>
    <source>
        <strain evidence="6">CBS 10118</strain>
    </source>
</reference>
<feature type="compositionally biased region" description="Polar residues" evidence="4">
    <location>
        <begin position="407"/>
        <end position="434"/>
    </location>
</feature>
<protein>
    <recommendedName>
        <fullName evidence="5">Sox C-terminal domain-containing protein</fullName>
    </recommendedName>
</protein>
<keyword evidence="3" id="KW-0539">Nucleus</keyword>
<feature type="compositionally biased region" description="Polar residues" evidence="4">
    <location>
        <begin position="164"/>
        <end position="180"/>
    </location>
</feature>
<feature type="compositionally biased region" description="Polar residues" evidence="4">
    <location>
        <begin position="257"/>
        <end position="267"/>
    </location>
</feature>
<proteinExistence type="predicted"/>
<feature type="compositionally biased region" description="Low complexity" evidence="4">
    <location>
        <begin position="382"/>
        <end position="392"/>
    </location>
</feature>
<dbReference type="GeneID" id="30208711"/>